<organism evidence="1 2">
    <name type="scientific">Acetobacter persici</name>
    <dbReference type="NCBI Taxonomy" id="1076596"/>
    <lineage>
        <taxon>Bacteria</taxon>
        <taxon>Pseudomonadati</taxon>
        <taxon>Pseudomonadota</taxon>
        <taxon>Alphaproteobacteria</taxon>
        <taxon>Acetobacterales</taxon>
        <taxon>Acetobacteraceae</taxon>
        <taxon>Acetobacter</taxon>
    </lineage>
</organism>
<dbReference type="RefSeq" id="WP_077931342.1">
    <property type="nucleotide sequence ID" value="NZ_CP014687.1"/>
</dbReference>
<sequence length="211" mass="24404">MDKIAVNTERFENIGDNCEFGFVKRALGDENGGLLRWARSSPQALIKGLNQRFEGLYAFENLSPFWDNVTQDTLYGFCFHTHMLSKNGQWCESEERRRELYRPEKEKIDYLVEKFMQRLADPSAIFVYKCNENIRHDDAEQLSQTLARHGRARLLAVRHTEDQSLIGHVRQEGAYLAGYLDHFAPYSQSDQFSPLWESVLGEALVAPRVTP</sequence>
<evidence type="ECO:0000313" key="1">
    <source>
        <dbReference type="EMBL" id="AQT05574.1"/>
    </source>
</evidence>
<accession>A0A1U9LGJ5</accession>
<protein>
    <recommendedName>
        <fullName evidence="3">Papain-like cysteine peptidase</fullName>
    </recommendedName>
</protein>
<dbReference type="STRING" id="1076596.A0U91_12775"/>
<dbReference type="KEGG" id="aper:A0U91_12775"/>
<dbReference type="Proteomes" id="UP000189055">
    <property type="component" value="Chromosome"/>
</dbReference>
<gene>
    <name evidence="1" type="ORF">A0U91_12775</name>
</gene>
<reference evidence="1 2" key="1">
    <citation type="submission" date="2016-03" db="EMBL/GenBank/DDBJ databases">
        <title>Acetic acid bacteria sequencing.</title>
        <authorList>
            <person name="Brandt J."/>
            <person name="Jakob F."/>
            <person name="Vogel R.F."/>
        </authorList>
    </citation>
    <scope>NUCLEOTIDE SEQUENCE [LARGE SCALE GENOMIC DNA]</scope>
    <source>
        <strain evidence="1 2">TMW2.1084</strain>
    </source>
</reference>
<evidence type="ECO:0000313" key="2">
    <source>
        <dbReference type="Proteomes" id="UP000189055"/>
    </source>
</evidence>
<proteinExistence type="predicted"/>
<name>A0A1U9LGJ5_9PROT</name>
<evidence type="ECO:0008006" key="3">
    <source>
        <dbReference type="Google" id="ProtNLM"/>
    </source>
</evidence>
<dbReference type="AlphaFoldDB" id="A0A1U9LGJ5"/>
<dbReference type="EMBL" id="CP014687">
    <property type="protein sequence ID" value="AQT05574.1"/>
    <property type="molecule type" value="Genomic_DNA"/>
</dbReference>